<dbReference type="KEGG" id="ngr:NAEGRDRAFT_30358"/>
<keyword evidence="3" id="KW-1185">Reference proteome</keyword>
<dbReference type="InterPro" id="IPR001763">
    <property type="entry name" value="Rhodanese-like_dom"/>
</dbReference>
<dbReference type="PANTHER" id="PTHR44086:SF10">
    <property type="entry name" value="THIOSULFATE SULFURTRANSFERASE_RHODANESE-LIKE DOMAIN-CONTAINING PROTEIN 3"/>
    <property type="match status" value="1"/>
</dbReference>
<evidence type="ECO:0000313" key="2">
    <source>
        <dbReference type="EMBL" id="EFC49181.1"/>
    </source>
</evidence>
<dbReference type="OrthoDB" id="566238at2759"/>
<gene>
    <name evidence="2" type="ORF">NAEGRDRAFT_30358</name>
</gene>
<dbReference type="SUPFAM" id="SSF52821">
    <property type="entry name" value="Rhodanese/Cell cycle control phosphatase"/>
    <property type="match status" value="1"/>
</dbReference>
<dbReference type="RefSeq" id="XP_002681925.1">
    <property type="nucleotide sequence ID" value="XM_002681879.1"/>
</dbReference>
<dbReference type="eggNOG" id="KOG1530">
    <property type="taxonomic scope" value="Eukaryota"/>
</dbReference>
<dbReference type="GO" id="GO:0004792">
    <property type="term" value="F:thiosulfate-cyanide sulfurtransferase activity"/>
    <property type="evidence" value="ECO:0007669"/>
    <property type="project" value="TreeGrafter"/>
</dbReference>
<dbReference type="AlphaFoldDB" id="D2V1L2"/>
<dbReference type="FunCoup" id="D2V1L2">
    <property type="interactions" value="283"/>
</dbReference>
<dbReference type="Gene3D" id="3.40.250.10">
    <property type="entry name" value="Rhodanese-like domain"/>
    <property type="match status" value="1"/>
</dbReference>
<dbReference type="InterPro" id="IPR036873">
    <property type="entry name" value="Rhodanese-like_dom_sf"/>
</dbReference>
<dbReference type="SMART" id="SM00450">
    <property type="entry name" value="RHOD"/>
    <property type="match status" value="1"/>
</dbReference>
<dbReference type="GO" id="GO:0005739">
    <property type="term" value="C:mitochondrion"/>
    <property type="evidence" value="ECO:0007669"/>
    <property type="project" value="TreeGrafter"/>
</dbReference>
<name>D2V1L2_NAEGR</name>
<feature type="domain" description="Rhodanese" evidence="1">
    <location>
        <begin position="17"/>
        <end position="115"/>
    </location>
</feature>
<dbReference type="InParanoid" id="D2V1L2"/>
<dbReference type="STRING" id="5762.D2V1L2"/>
<dbReference type="PROSITE" id="PS50206">
    <property type="entry name" value="RHODANESE_3"/>
    <property type="match status" value="1"/>
</dbReference>
<evidence type="ECO:0000313" key="3">
    <source>
        <dbReference type="Proteomes" id="UP000006671"/>
    </source>
</evidence>
<dbReference type="PANTHER" id="PTHR44086">
    <property type="entry name" value="THIOSULFATE SULFURTRANSFERASE RDL2, MITOCHONDRIAL-RELATED"/>
    <property type="match status" value="1"/>
</dbReference>
<accession>D2V1L2</accession>
<protein>
    <submittedName>
        <fullName evidence="2">Predicted protein</fullName>
    </submittedName>
</protein>
<dbReference type="GeneID" id="8850000"/>
<evidence type="ECO:0000259" key="1">
    <source>
        <dbReference type="PROSITE" id="PS50206"/>
    </source>
</evidence>
<dbReference type="OMA" id="FFCQMGR"/>
<dbReference type="Proteomes" id="UP000006671">
    <property type="component" value="Unassembled WGS sequence"/>
</dbReference>
<organism evidence="3">
    <name type="scientific">Naegleria gruberi</name>
    <name type="common">Amoeba</name>
    <dbReference type="NCBI Taxonomy" id="5762"/>
    <lineage>
        <taxon>Eukaryota</taxon>
        <taxon>Discoba</taxon>
        <taxon>Heterolobosea</taxon>
        <taxon>Tetramitia</taxon>
        <taxon>Eutetramitia</taxon>
        <taxon>Vahlkampfiidae</taxon>
        <taxon>Naegleria</taxon>
    </lineage>
</organism>
<proteinExistence type="predicted"/>
<dbReference type="EMBL" id="GG738848">
    <property type="protein sequence ID" value="EFC49181.1"/>
    <property type="molecule type" value="Genomic_DNA"/>
</dbReference>
<sequence>MSQTITKTQVQSLLGNLPTDLVLLDVREHSEYTSTDLPAIHNSAINVPVATVKNVFELSDEEFEKQVGKKKPSKNDQIVTYCKLGGRAQKAADQLVELGYTNVHCFKGSASEWYSN</sequence>
<reference evidence="2 3" key="1">
    <citation type="journal article" date="2010" name="Cell">
        <title>The genome of Naegleria gruberi illuminates early eukaryotic versatility.</title>
        <authorList>
            <person name="Fritz-Laylin L.K."/>
            <person name="Prochnik S.E."/>
            <person name="Ginger M.L."/>
            <person name="Dacks J.B."/>
            <person name="Carpenter M.L."/>
            <person name="Field M.C."/>
            <person name="Kuo A."/>
            <person name="Paredez A."/>
            <person name="Chapman J."/>
            <person name="Pham J."/>
            <person name="Shu S."/>
            <person name="Neupane R."/>
            <person name="Cipriano M."/>
            <person name="Mancuso J."/>
            <person name="Tu H."/>
            <person name="Salamov A."/>
            <person name="Lindquist E."/>
            <person name="Shapiro H."/>
            <person name="Lucas S."/>
            <person name="Grigoriev I.V."/>
            <person name="Cande W.Z."/>
            <person name="Fulton C."/>
            <person name="Rokhsar D.S."/>
            <person name="Dawson S.C."/>
        </authorList>
    </citation>
    <scope>NUCLEOTIDE SEQUENCE [LARGE SCALE GENOMIC DNA]</scope>
    <source>
        <strain evidence="2 3">NEG-M</strain>
    </source>
</reference>
<dbReference type="VEuPathDB" id="AmoebaDB:NAEGRDRAFT_30358"/>
<dbReference type="Pfam" id="PF00581">
    <property type="entry name" value="Rhodanese"/>
    <property type="match status" value="1"/>
</dbReference>